<proteinExistence type="predicted"/>
<feature type="transmembrane region" description="Helical" evidence="2">
    <location>
        <begin position="160"/>
        <end position="183"/>
    </location>
</feature>
<dbReference type="Proteomes" id="UP000196027">
    <property type="component" value="Chromosome"/>
</dbReference>
<feature type="domain" description="Fungal lipase-type" evidence="3">
    <location>
        <begin position="395"/>
        <end position="506"/>
    </location>
</feature>
<organism evidence="4 5">
    <name type="scientific">Oleiphilus messinensis</name>
    <dbReference type="NCBI Taxonomy" id="141451"/>
    <lineage>
        <taxon>Bacteria</taxon>
        <taxon>Pseudomonadati</taxon>
        <taxon>Pseudomonadota</taxon>
        <taxon>Gammaproteobacteria</taxon>
        <taxon>Oceanospirillales</taxon>
        <taxon>Oleiphilaceae</taxon>
        <taxon>Oleiphilus</taxon>
    </lineage>
</organism>
<evidence type="ECO:0000259" key="3">
    <source>
        <dbReference type="Pfam" id="PF01764"/>
    </source>
</evidence>
<dbReference type="InterPro" id="IPR002921">
    <property type="entry name" value="Fungal_lipase-type"/>
</dbReference>
<dbReference type="Gene3D" id="3.40.50.1820">
    <property type="entry name" value="alpha/beta hydrolase"/>
    <property type="match status" value="1"/>
</dbReference>
<dbReference type="AlphaFoldDB" id="A0A1Y0IBA5"/>
<sequence length="579" mass="64465">MAGLLETLVGVVGLFFILSLMVTAITEIISQALNIRGKCLKKTLIRLLDEQSVNDFYQHRRIKALQVSSDRLPSYIPEHVVVDVVLDLLLSGQYPEFCDNDGTLKSKLAEHLSTGQEAWRVTLNTFYREEGQRIDAFRTRIEVWFNDSIDRSRGWFRRQLSWYLLFSGLILAILLNANAISLFTSFSGNDGGLSPDLGWSDSAILSLLNMDPKFLLHSAAGWLITAIGLTLGAPFWFDLLQKIVQIRAALRPGKGSASRAAPKSPVTHSRNAGSSLLRLDDGGKSSTRNAESSLLQGPANTSQSSTNTYQYRLIENCSFLCFHMAGEHAGLFAPILQTQGYRMLHGGQSTDMFSILEQRDTTYLVFHELIGQDSLNVLVDEYHSGLTPVPWLGELEGGQCATHRYYLELVDHVWAVLDNQFECLKLSSRKNLVITGWSTGAVVATLIAERLVSAEKVSLEQIEAVVTFSASRYADQTYQRYLQSLFSTALINVFHVRDVLPLIPSANLFGHAGSTVMLNDFGGIDLDPVYWFQNLNKVEFSEADLAAIDLEKLESRITMQVYSAVLKQALYRVRSGQGC</sequence>
<dbReference type="OrthoDB" id="6286374at2"/>
<feature type="transmembrane region" description="Helical" evidence="2">
    <location>
        <begin position="214"/>
        <end position="237"/>
    </location>
</feature>
<accession>A0A1Y0IBA5</accession>
<dbReference type="RefSeq" id="WP_087461638.1">
    <property type="nucleotide sequence ID" value="NZ_CP021425.1"/>
</dbReference>
<dbReference type="KEGG" id="ome:OLMES_2623"/>
<keyword evidence="2" id="KW-0472">Membrane</keyword>
<feature type="compositionally biased region" description="Polar residues" evidence="1">
    <location>
        <begin position="284"/>
        <end position="304"/>
    </location>
</feature>
<name>A0A1Y0IBA5_9GAMM</name>
<reference evidence="4 5" key="1">
    <citation type="submission" date="2017-05" db="EMBL/GenBank/DDBJ databases">
        <title>Genomic insights into alkan degradation activity of Oleiphilus messinensis.</title>
        <authorList>
            <person name="Kozyavkin S.A."/>
            <person name="Slesarev A.I."/>
            <person name="Golyshin P.N."/>
            <person name="Korzhenkov A."/>
            <person name="Golyshina O.N."/>
            <person name="Toshchakov S.V."/>
        </authorList>
    </citation>
    <scope>NUCLEOTIDE SEQUENCE [LARGE SCALE GENOMIC DNA]</scope>
    <source>
        <strain evidence="4 5">ME102</strain>
    </source>
</reference>
<gene>
    <name evidence="4" type="ORF">OLMES_2623</name>
</gene>
<feature type="region of interest" description="Disordered" evidence="1">
    <location>
        <begin position="254"/>
        <end position="304"/>
    </location>
</feature>
<protein>
    <submittedName>
        <fullName evidence="4">Class 3 lipase</fullName>
    </submittedName>
</protein>
<evidence type="ECO:0000256" key="2">
    <source>
        <dbReference type="SAM" id="Phobius"/>
    </source>
</evidence>
<dbReference type="Pfam" id="PF01764">
    <property type="entry name" value="Lipase_3"/>
    <property type="match status" value="1"/>
</dbReference>
<evidence type="ECO:0000313" key="4">
    <source>
        <dbReference type="EMBL" id="ARU56673.1"/>
    </source>
</evidence>
<keyword evidence="5" id="KW-1185">Reference proteome</keyword>
<dbReference type="InterPro" id="IPR029058">
    <property type="entry name" value="AB_hydrolase_fold"/>
</dbReference>
<dbReference type="EMBL" id="CP021425">
    <property type="protein sequence ID" value="ARU56673.1"/>
    <property type="molecule type" value="Genomic_DNA"/>
</dbReference>
<evidence type="ECO:0000256" key="1">
    <source>
        <dbReference type="SAM" id="MobiDB-lite"/>
    </source>
</evidence>
<keyword evidence="2" id="KW-1133">Transmembrane helix</keyword>
<keyword evidence="2" id="KW-0812">Transmembrane</keyword>
<feature type="transmembrane region" description="Helical" evidence="2">
    <location>
        <begin position="12"/>
        <end position="33"/>
    </location>
</feature>
<dbReference type="SUPFAM" id="SSF53474">
    <property type="entry name" value="alpha/beta-Hydrolases"/>
    <property type="match status" value="1"/>
</dbReference>
<evidence type="ECO:0000313" key="5">
    <source>
        <dbReference type="Proteomes" id="UP000196027"/>
    </source>
</evidence>
<dbReference type="GO" id="GO:0006629">
    <property type="term" value="P:lipid metabolic process"/>
    <property type="evidence" value="ECO:0007669"/>
    <property type="project" value="InterPro"/>
</dbReference>